<keyword evidence="3" id="KW-1185">Reference proteome</keyword>
<dbReference type="Proteomes" id="UP000821866">
    <property type="component" value="Chromosome 7"/>
</dbReference>
<dbReference type="Gene3D" id="3.40.50.2300">
    <property type="match status" value="1"/>
</dbReference>
<reference evidence="2" key="1">
    <citation type="journal article" date="2020" name="Cell">
        <title>Large-Scale Comparative Analyses of Tick Genomes Elucidate Their Genetic Diversity and Vector Capacities.</title>
        <authorList>
            <consortium name="Tick Genome and Microbiome Consortium (TIGMIC)"/>
            <person name="Jia N."/>
            <person name="Wang J."/>
            <person name="Shi W."/>
            <person name="Du L."/>
            <person name="Sun Y."/>
            <person name="Zhan W."/>
            <person name="Jiang J.F."/>
            <person name="Wang Q."/>
            <person name="Zhang B."/>
            <person name="Ji P."/>
            <person name="Bell-Sakyi L."/>
            <person name="Cui X.M."/>
            <person name="Yuan T.T."/>
            <person name="Jiang B.G."/>
            <person name="Yang W.F."/>
            <person name="Lam T.T."/>
            <person name="Chang Q.C."/>
            <person name="Ding S.J."/>
            <person name="Wang X.J."/>
            <person name="Zhu J.G."/>
            <person name="Ruan X.D."/>
            <person name="Zhao L."/>
            <person name="Wei J.T."/>
            <person name="Ye R.Z."/>
            <person name="Que T.C."/>
            <person name="Du C.H."/>
            <person name="Zhou Y.H."/>
            <person name="Cheng J.X."/>
            <person name="Dai P.F."/>
            <person name="Guo W.B."/>
            <person name="Han X.H."/>
            <person name="Huang E.J."/>
            <person name="Li L.F."/>
            <person name="Wei W."/>
            <person name="Gao Y.C."/>
            <person name="Liu J.Z."/>
            <person name="Shao H.Z."/>
            <person name="Wang X."/>
            <person name="Wang C.C."/>
            <person name="Yang T.C."/>
            <person name="Huo Q.B."/>
            <person name="Li W."/>
            <person name="Chen H.Y."/>
            <person name="Chen S.E."/>
            <person name="Zhou L.G."/>
            <person name="Ni X.B."/>
            <person name="Tian J.H."/>
            <person name="Sheng Y."/>
            <person name="Liu T."/>
            <person name="Pan Y.S."/>
            <person name="Xia L.Y."/>
            <person name="Li J."/>
            <person name="Zhao F."/>
            <person name="Cao W.C."/>
        </authorList>
    </citation>
    <scope>NUCLEOTIDE SEQUENCE</scope>
    <source>
        <strain evidence="2">Rmic-2018</strain>
    </source>
</reference>
<dbReference type="VEuPathDB" id="VectorBase:LOC119174161"/>
<keyword evidence="1" id="KW-0732">Signal</keyword>
<sequence>MAPVNSVLLLLLLAVLLAAGDSEAALPEVIKIGALLTGDDDALAESALRYAVDRVNTDPVLLPEAKLSLQVERLDEHAGTLQAYRKA</sequence>
<dbReference type="EMBL" id="JABSTU010000009">
    <property type="protein sequence ID" value="KAH8020324.1"/>
    <property type="molecule type" value="Genomic_DNA"/>
</dbReference>
<dbReference type="AlphaFoldDB" id="A0A9J6DDW0"/>
<feature type="signal peptide" evidence="1">
    <location>
        <begin position="1"/>
        <end position="24"/>
    </location>
</feature>
<accession>A0A9J6DDW0</accession>
<evidence type="ECO:0000256" key="1">
    <source>
        <dbReference type="SAM" id="SignalP"/>
    </source>
</evidence>
<protein>
    <submittedName>
        <fullName evidence="2">Uncharacterized protein</fullName>
    </submittedName>
</protein>
<evidence type="ECO:0000313" key="3">
    <source>
        <dbReference type="Proteomes" id="UP000821866"/>
    </source>
</evidence>
<comment type="caution">
    <text evidence="2">The sequence shown here is derived from an EMBL/GenBank/DDBJ whole genome shotgun (WGS) entry which is preliminary data.</text>
</comment>
<organism evidence="2 3">
    <name type="scientific">Rhipicephalus microplus</name>
    <name type="common">Cattle tick</name>
    <name type="synonym">Boophilus microplus</name>
    <dbReference type="NCBI Taxonomy" id="6941"/>
    <lineage>
        <taxon>Eukaryota</taxon>
        <taxon>Metazoa</taxon>
        <taxon>Ecdysozoa</taxon>
        <taxon>Arthropoda</taxon>
        <taxon>Chelicerata</taxon>
        <taxon>Arachnida</taxon>
        <taxon>Acari</taxon>
        <taxon>Parasitiformes</taxon>
        <taxon>Ixodida</taxon>
        <taxon>Ixodoidea</taxon>
        <taxon>Ixodidae</taxon>
        <taxon>Rhipicephalinae</taxon>
        <taxon>Rhipicephalus</taxon>
        <taxon>Boophilus</taxon>
    </lineage>
</organism>
<reference evidence="2" key="2">
    <citation type="submission" date="2021-09" db="EMBL/GenBank/DDBJ databases">
        <authorList>
            <person name="Jia N."/>
            <person name="Wang J."/>
            <person name="Shi W."/>
            <person name="Du L."/>
            <person name="Sun Y."/>
            <person name="Zhan W."/>
            <person name="Jiang J."/>
            <person name="Wang Q."/>
            <person name="Zhang B."/>
            <person name="Ji P."/>
            <person name="Sakyi L.B."/>
            <person name="Cui X."/>
            <person name="Yuan T."/>
            <person name="Jiang B."/>
            <person name="Yang W."/>
            <person name="Lam T.T.-Y."/>
            <person name="Chang Q."/>
            <person name="Ding S."/>
            <person name="Wang X."/>
            <person name="Zhu J."/>
            <person name="Ruan X."/>
            <person name="Zhao L."/>
            <person name="Wei J."/>
            <person name="Que T."/>
            <person name="Du C."/>
            <person name="Cheng J."/>
            <person name="Dai P."/>
            <person name="Han X."/>
            <person name="Huang E."/>
            <person name="Gao Y."/>
            <person name="Liu J."/>
            <person name="Shao H."/>
            <person name="Ye R."/>
            <person name="Li L."/>
            <person name="Wei W."/>
            <person name="Wang X."/>
            <person name="Wang C."/>
            <person name="Huo Q."/>
            <person name="Li W."/>
            <person name="Guo W."/>
            <person name="Chen H."/>
            <person name="Chen S."/>
            <person name="Zhou L."/>
            <person name="Zhou L."/>
            <person name="Ni X."/>
            <person name="Tian J."/>
            <person name="Zhou Y."/>
            <person name="Sheng Y."/>
            <person name="Liu T."/>
            <person name="Pan Y."/>
            <person name="Xia L."/>
            <person name="Li J."/>
            <person name="Zhao F."/>
            <person name="Cao W."/>
        </authorList>
    </citation>
    <scope>NUCLEOTIDE SEQUENCE</scope>
    <source>
        <strain evidence="2">Rmic-2018</strain>
        <tissue evidence="2">Larvae</tissue>
    </source>
</reference>
<name>A0A9J6DDW0_RHIMP</name>
<gene>
    <name evidence="2" type="ORF">HPB51_000641</name>
</gene>
<evidence type="ECO:0000313" key="2">
    <source>
        <dbReference type="EMBL" id="KAH8020324.1"/>
    </source>
</evidence>
<proteinExistence type="predicted"/>
<feature type="chain" id="PRO_5039908804" evidence="1">
    <location>
        <begin position="25"/>
        <end position="87"/>
    </location>
</feature>